<dbReference type="PANTHER" id="PTHR35704">
    <property type="entry name" value="OS02G0254600 PROTEIN"/>
    <property type="match status" value="1"/>
</dbReference>
<gene>
    <name evidence="2" type="ORF">Tci_634703</name>
</gene>
<organism evidence="2">
    <name type="scientific">Tanacetum cinerariifolium</name>
    <name type="common">Dalmatian daisy</name>
    <name type="synonym">Chrysanthemum cinerariifolium</name>
    <dbReference type="NCBI Taxonomy" id="118510"/>
    <lineage>
        <taxon>Eukaryota</taxon>
        <taxon>Viridiplantae</taxon>
        <taxon>Streptophyta</taxon>
        <taxon>Embryophyta</taxon>
        <taxon>Tracheophyta</taxon>
        <taxon>Spermatophyta</taxon>
        <taxon>Magnoliopsida</taxon>
        <taxon>eudicotyledons</taxon>
        <taxon>Gunneridae</taxon>
        <taxon>Pentapetalae</taxon>
        <taxon>asterids</taxon>
        <taxon>campanulids</taxon>
        <taxon>Asterales</taxon>
        <taxon>Asteraceae</taxon>
        <taxon>Asteroideae</taxon>
        <taxon>Anthemideae</taxon>
        <taxon>Anthemidinae</taxon>
        <taxon>Tanacetum</taxon>
    </lineage>
</organism>
<reference evidence="2" key="1">
    <citation type="journal article" date="2019" name="Sci. Rep.">
        <title>Draft genome of Tanacetum cinerariifolium, the natural source of mosquito coil.</title>
        <authorList>
            <person name="Yamashiro T."/>
            <person name="Shiraishi A."/>
            <person name="Satake H."/>
            <person name="Nakayama K."/>
        </authorList>
    </citation>
    <scope>NUCLEOTIDE SEQUENCE</scope>
</reference>
<comment type="caution">
    <text evidence="2">The sequence shown here is derived from an EMBL/GenBank/DDBJ whole genome shotgun (WGS) entry which is preliminary data.</text>
</comment>
<accession>A0A699K0H7</accession>
<dbReference type="PANTHER" id="PTHR35704:SF1">
    <property type="entry name" value="OS02G0254600 PROTEIN"/>
    <property type="match status" value="1"/>
</dbReference>
<name>A0A699K0H7_TANCI</name>
<evidence type="ECO:0000313" key="2">
    <source>
        <dbReference type="EMBL" id="GFA62731.1"/>
    </source>
</evidence>
<feature type="region of interest" description="Disordered" evidence="1">
    <location>
        <begin position="1"/>
        <end position="35"/>
    </location>
</feature>
<sequence length="109" mass="12597">MDTCIQRDQIEQTPPQVQTQVEQGKQDYAKPRGTYDMESGKMRVKLVLTKDELEWLLLQLKNKEGKRLDDVLGEIGKSRMNGSKSVATWKPSLESIMETPEVYHEMIRS</sequence>
<feature type="compositionally biased region" description="Low complexity" evidence="1">
    <location>
        <begin position="11"/>
        <end position="23"/>
    </location>
</feature>
<dbReference type="EMBL" id="BKCJ010457812">
    <property type="protein sequence ID" value="GFA62731.1"/>
    <property type="molecule type" value="Genomic_DNA"/>
</dbReference>
<dbReference type="AlphaFoldDB" id="A0A699K0H7"/>
<evidence type="ECO:0000256" key="1">
    <source>
        <dbReference type="SAM" id="MobiDB-lite"/>
    </source>
</evidence>
<protein>
    <submittedName>
        <fullName evidence="2">Uncharacterized protein</fullName>
    </submittedName>
</protein>
<proteinExistence type="predicted"/>
<feature type="compositionally biased region" description="Basic and acidic residues" evidence="1">
    <location>
        <begin position="24"/>
        <end position="35"/>
    </location>
</feature>